<comment type="caution">
    <text evidence="3">The sequence shown here is derived from an EMBL/GenBank/DDBJ whole genome shotgun (WGS) entry which is preliminary data.</text>
</comment>
<gene>
    <name evidence="3" type="ORF">HUK65_03340</name>
</gene>
<name>A0A7Z0HXA5_9RHOB</name>
<dbReference type="PROSITE" id="PS51257">
    <property type="entry name" value="PROKAR_LIPOPROTEIN"/>
    <property type="match status" value="1"/>
</dbReference>
<reference evidence="3 4" key="1">
    <citation type="journal article" date="2000" name="Arch. Microbiol.">
        <title>Rhodobaca bogoriensis gen. nov. and sp. nov., an alkaliphilic purple nonsulfur bacterium from African Rift Valley soda lakes.</title>
        <authorList>
            <person name="Milford A.D."/>
            <person name="Achenbach L.A."/>
            <person name="Jung D.O."/>
            <person name="Madigan M.T."/>
        </authorList>
    </citation>
    <scope>NUCLEOTIDE SEQUENCE [LARGE SCALE GENOMIC DNA]</scope>
    <source>
        <strain evidence="3 4">2376</strain>
    </source>
</reference>
<protein>
    <submittedName>
        <fullName evidence="3">Uncharacterized protein</fullName>
    </submittedName>
</protein>
<proteinExistence type="predicted"/>
<organism evidence="3 4">
    <name type="scientific">Rhabdonatronobacter sediminivivens</name>
    <dbReference type="NCBI Taxonomy" id="2743469"/>
    <lineage>
        <taxon>Bacteria</taxon>
        <taxon>Pseudomonadati</taxon>
        <taxon>Pseudomonadota</taxon>
        <taxon>Alphaproteobacteria</taxon>
        <taxon>Rhodobacterales</taxon>
        <taxon>Paracoccaceae</taxon>
        <taxon>Rhabdonatronobacter</taxon>
    </lineage>
</organism>
<feature type="region of interest" description="Disordered" evidence="1">
    <location>
        <begin position="19"/>
        <end position="56"/>
    </location>
</feature>
<sequence>MNRFAITLLCCAALAACGSKTSDTGTGDNAARPIGGGGGLNPAPPADDDTGDRNGATAEDLVRVGGDVILMTYDPETDTLNVQGDPFDFIGDFTRDQGSDLPGFAAYVSPDSNVDVPGDASARQYLAFVGIDSENAVSAAVVATGVRLGTEFGGTYVGRDSIPDLPVNTQMTHRGSYAGLLTRGSSVTRTRGRTELYLDFYDDRNGDIEGFIDRVDVETGVRTGERIVLVITDIDEFGSFEGSAVGVLDGLDDRDGLDIRESQGTYTGLIAGDHAAATGGTLVLELDDPSLPRVIERGAFLARRVD</sequence>
<dbReference type="RefSeq" id="WP_179904720.1">
    <property type="nucleotide sequence ID" value="NZ_JACBXS010000005.1"/>
</dbReference>
<evidence type="ECO:0000256" key="2">
    <source>
        <dbReference type="SAM" id="SignalP"/>
    </source>
</evidence>
<keyword evidence="2" id="KW-0732">Signal</keyword>
<dbReference type="Proteomes" id="UP000529417">
    <property type="component" value="Unassembled WGS sequence"/>
</dbReference>
<accession>A0A7Z0HXA5</accession>
<dbReference type="EMBL" id="JACBXS010000005">
    <property type="protein sequence ID" value="NYS24013.1"/>
    <property type="molecule type" value="Genomic_DNA"/>
</dbReference>
<feature type="chain" id="PRO_5030737755" evidence="2">
    <location>
        <begin position="16"/>
        <end position="306"/>
    </location>
</feature>
<evidence type="ECO:0000313" key="4">
    <source>
        <dbReference type="Proteomes" id="UP000529417"/>
    </source>
</evidence>
<keyword evidence="4" id="KW-1185">Reference proteome</keyword>
<feature type="signal peptide" evidence="2">
    <location>
        <begin position="1"/>
        <end position="15"/>
    </location>
</feature>
<evidence type="ECO:0000313" key="3">
    <source>
        <dbReference type="EMBL" id="NYS24013.1"/>
    </source>
</evidence>
<dbReference type="AlphaFoldDB" id="A0A7Z0HXA5"/>
<evidence type="ECO:0000256" key="1">
    <source>
        <dbReference type="SAM" id="MobiDB-lite"/>
    </source>
</evidence>